<evidence type="ECO:0000259" key="9">
    <source>
        <dbReference type="PROSITE" id="PS50110"/>
    </source>
</evidence>
<feature type="transmembrane region" description="Helical" evidence="6">
    <location>
        <begin position="354"/>
        <end position="376"/>
    </location>
</feature>
<evidence type="ECO:0000313" key="10">
    <source>
        <dbReference type="EMBL" id="TDE13145.1"/>
    </source>
</evidence>
<evidence type="ECO:0000256" key="1">
    <source>
        <dbReference type="ARBA" id="ARBA00000085"/>
    </source>
</evidence>
<feature type="modified residue" description="4-aspartylphosphate" evidence="5">
    <location>
        <position position="719"/>
    </location>
</feature>
<accession>A0A4R5DQ72</accession>
<dbReference type="InterPro" id="IPR011623">
    <property type="entry name" value="7TMR_DISM_rcpt_extracell_dom1"/>
</dbReference>
<feature type="transmembrane region" description="Helical" evidence="6">
    <location>
        <begin position="382"/>
        <end position="401"/>
    </location>
</feature>
<dbReference type="CDD" id="cd00082">
    <property type="entry name" value="HisKA"/>
    <property type="match status" value="1"/>
</dbReference>
<feature type="signal peptide" evidence="7">
    <location>
        <begin position="1"/>
        <end position="24"/>
    </location>
</feature>
<keyword evidence="6" id="KW-0472">Membrane</keyword>
<dbReference type="SUPFAM" id="SSF55874">
    <property type="entry name" value="ATPase domain of HSP90 chaperone/DNA topoisomerase II/histidine kinase"/>
    <property type="match status" value="1"/>
</dbReference>
<dbReference type="SMART" id="SM00388">
    <property type="entry name" value="HisKA"/>
    <property type="match status" value="1"/>
</dbReference>
<dbReference type="Gene3D" id="3.40.50.2300">
    <property type="match status" value="1"/>
</dbReference>
<dbReference type="InterPro" id="IPR011006">
    <property type="entry name" value="CheY-like_superfamily"/>
</dbReference>
<feature type="transmembrane region" description="Helical" evidence="6">
    <location>
        <begin position="296"/>
        <end position="319"/>
    </location>
</feature>
<keyword evidence="6" id="KW-0812">Transmembrane</keyword>
<dbReference type="CDD" id="cd16922">
    <property type="entry name" value="HATPase_EvgS-ArcB-TorS-like"/>
    <property type="match status" value="1"/>
</dbReference>
<dbReference type="InterPro" id="IPR003661">
    <property type="entry name" value="HisK_dim/P_dom"/>
</dbReference>
<feature type="chain" id="PRO_5020929265" description="histidine kinase" evidence="7">
    <location>
        <begin position="25"/>
        <end position="785"/>
    </location>
</feature>
<dbReference type="Proteomes" id="UP000294850">
    <property type="component" value="Unassembled WGS sequence"/>
</dbReference>
<comment type="caution">
    <text evidence="10">The sequence shown here is derived from an EMBL/GenBank/DDBJ whole genome shotgun (WGS) entry which is preliminary data.</text>
</comment>
<dbReference type="InterPro" id="IPR001789">
    <property type="entry name" value="Sig_transdc_resp-reg_receiver"/>
</dbReference>
<evidence type="ECO:0000313" key="11">
    <source>
        <dbReference type="Proteomes" id="UP000294850"/>
    </source>
</evidence>
<feature type="transmembrane region" description="Helical" evidence="6">
    <location>
        <begin position="260"/>
        <end position="284"/>
    </location>
</feature>
<dbReference type="PROSITE" id="PS50110">
    <property type="entry name" value="RESPONSE_REGULATORY"/>
    <property type="match status" value="1"/>
</dbReference>
<keyword evidence="4" id="KW-0902">Two-component regulatory system</keyword>
<dbReference type="SUPFAM" id="SSF52172">
    <property type="entry name" value="CheY-like"/>
    <property type="match status" value="1"/>
</dbReference>
<organism evidence="10 11">
    <name type="scientific">Dyadobacter psychrotolerans</name>
    <dbReference type="NCBI Taxonomy" id="2541721"/>
    <lineage>
        <taxon>Bacteria</taxon>
        <taxon>Pseudomonadati</taxon>
        <taxon>Bacteroidota</taxon>
        <taxon>Cytophagia</taxon>
        <taxon>Cytophagales</taxon>
        <taxon>Spirosomataceae</taxon>
        <taxon>Dyadobacter</taxon>
    </lineage>
</organism>
<evidence type="ECO:0000256" key="2">
    <source>
        <dbReference type="ARBA" id="ARBA00012438"/>
    </source>
</evidence>
<dbReference type="RefSeq" id="WP_131959866.1">
    <property type="nucleotide sequence ID" value="NZ_SMFL01000007.1"/>
</dbReference>
<dbReference type="PANTHER" id="PTHR45339">
    <property type="entry name" value="HYBRID SIGNAL TRANSDUCTION HISTIDINE KINASE J"/>
    <property type="match status" value="1"/>
</dbReference>
<dbReference type="InterPro" id="IPR004358">
    <property type="entry name" value="Sig_transdc_His_kin-like_C"/>
</dbReference>
<dbReference type="EC" id="2.7.13.3" evidence="2"/>
<dbReference type="SUPFAM" id="SSF47384">
    <property type="entry name" value="Homodimeric domain of signal transducing histidine kinase"/>
    <property type="match status" value="1"/>
</dbReference>
<dbReference type="Pfam" id="PF07695">
    <property type="entry name" value="7TMR-DISM_7TM"/>
    <property type="match status" value="1"/>
</dbReference>
<dbReference type="OrthoDB" id="9811889at2"/>
<dbReference type="PANTHER" id="PTHR45339:SF1">
    <property type="entry name" value="HYBRID SIGNAL TRANSDUCTION HISTIDINE KINASE J"/>
    <property type="match status" value="1"/>
</dbReference>
<evidence type="ECO:0000259" key="8">
    <source>
        <dbReference type="PROSITE" id="PS50109"/>
    </source>
</evidence>
<feature type="transmembrane region" description="Helical" evidence="6">
    <location>
        <begin position="325"/>
        <end position="342"/>
    </location>
</feature>
<comment type="catalytic activity">
    <reaction evidence="1">
        <text>ATP + protein L-histidine = ADP + protein N-phospho-L-histidine.</text>
        <dbReference type="EC" id="2.7.13.3"/>
    </reaction>
</comment>
<gene>
    <name evidence="10" type="ORF">E0F88_18980</name>
</gene>
<dbReference type="CDD" id="cd17546">
    <property type="entry name" value="REC_hyHK_CKI1_RcsC-like"/>
    <property type="match status" value="1"/>
</dbReference>
<feature type="domain" description="Response regulatory" evidence="9">
    <location>
        <begin position="670"/>
        <end position="784"/>
    </location>
</feature>
<protein>
    <recommendedName>
        <fullName evidence="2">histidine kinase</fullName>
        <ecNumber evidence="2">2.7.13.3</ecNumber>
    </recommendedName>
</protein>
<feature type="transmembrane region" description="Helical" evidence="6">
    <location>
        <begin position="205"/>
        <end position="224"/>
    </location>
</feature>
<dbReference type="GO" id="GO:0000155">
    <property type="term" value="F:phosphorelay sensor kinase activity"/>
    <property type="evidence" value="ECO:0007669"/>
    <property type="project" value="InterPro"/>
</dbReference>
<sequence>MNRNRKILLFFLVNLLLYTTKCNADTTPFSQPAATSGILDLRKTDLDRSSIPLRGEWKFFWNSLQNPARTTGYFEYSIFPKLWSNTLWKNKSIPSQGFATYELKILLPKSNEQLALKLPEVYCSYNLFVNSKLVAKNGRPGTTKETTVPYWSDQVKPILISNDTLNIVLQISNFHHLKGGASKEIKIGLLTNLQADSDVDRAIDYFLTGCIFMGGFFFLGLYLFGRHDKSILYFSLFCLFYSYRILGSRQYTLQSMFPDLSWTFTIHCEYLSLFMAVAMFTLYTRYLYPEDAPQRALSVMTGVCLAFALITVITPPILFTRLIDPFIFIVIAYIAFAVIIYWKAVKNKRVGANYALVSTFAIFIIIICVILEYYGIATPFDIVMFLGYLIFFFCQSLILTFKFAYTLKKAKEAAELGLKVKSEFLSTMSHEIRTPLNSVIGMTHLMMKDVPRPDQKEHLDVLLFSANNLLTIVNDVLDFSTIEEGKISFNPGPMDVTSIARNIISGYKAAANNVAVNFILDLDNNLPSQVSGDSTRTSQIISNLVHNAIKFTSAGHVKLSVKEVSRNEEEITLKILVEDTGIGIPLDKQKMVFERFTQADSSSSRNFSGTGLGLAISKRILELQGIELYLESEPGKGSVFYFTQTFPILKEKIIAVQPQTERKFPLENVKILIVEDNPMNVLVLKNFLKRWGAVSEVAQNGKEALEILDSSKHQIILMDMHMPVMDGYEATKQLRSKGETIPVIALTASVALNVDEKIYGIGINDIVVKPFVPEELLNMILKYVR</sequence>
<keyword evidence="11" id="KW-1185">Reference proteome</keyword>
<evidence type="ECO:0000256" key="4">
    <source>
        <dbReference type="ARBA" id="ARBA00023012"/>
    </source>
</evidence>
<dbReference type="SMART" id="SM00448">
    <property type="entry name" value="REC"/>
    <property type="match status" value="1"/>
</dbReference>
<keyword evidence="7" id="KW-0732">Signal</keyword>
<dbReference type="Pfam" id="PF02518">
    <property type="entry name" value="HATPase_c"/>
    <property type="match status" value="1"/>
</dbReference>
<dbReference type="SMART" id="SM00387">
    <property type="entry name" value="HATPase_c"/>
    <property type="match status" value="1"/>
</dbReference>
<dbReference type="InterPro" id="IPR036097">
    <property type="entry name" value="HisK_dim/P_sf"/>
</dbReference>
<evidence type="ECO:0000256" key="7">
    <source>
        <dbReference type="SAM" id="SignalP"/>
    </source>
</evidence>
<dbReference type="Gene3D" id="3.30.565.10">
    <property type="entry name" value="Histidine kinase-like ATPase, C-terminal domain"/>
    <property type="match status" value="1"/>
</dbReference>
<evidence type="ECO:0000256" key="6">
    <source>
        <dbReference type="SAM" id="Phobius"/>
    </source>
</evidence>
<dbReference type="PROSITE" id="PS50109">
    <property type="entry name" value="HIS_KIN"/>
    <property type="match status" value="1"/>
</dbReference>
<dbReference type="PRINTS" id="PR00344">
    <property type="entry name" value="BCTRLSENSOR"/>
</dbReference>
<dbReference type="InterPro" id="IPR003594">
    <property type="entry name" value="HATPase_dom"/>
</dbReference>
<dbReference type="InterPro" id="IPR008979">
    <property type="entry name" value="Galactose-bd-like_sf"/>
</dbReference>
<dbReference type="Pfam" id="PF00072">
    <property type="entry name" value="Response_reg"/>
    <property type="match status" value="1"/>
</dbReference>
<proteinExistence type="predicted"/>
<keyword evidence="3 5" id="KW-0597">Phosphoprotein</keyword>
<feature type="transmembrane region" description="Helical" evidence="6">
    <location>
        <begin position="231"/>
        <end position="248"/>
    </location>
</feature>
<dbReference type="InterPro" id="IPR005467">
    <property type="entry name" value="His_kinase_dom"/>
</dbReference>
<evidence type="ECO:0000256" key="3">
    <source>
        <dbReference type="ARBA" id="ARBA00022553"/>
    </source>
</evidence>
<keyword evidence="6" id="KW-1133">Transmembrane helix</keyword>
<dbReference type="SUPFAM" id="SSF49785">
    <property type="entry name" value="Galactose-binding domain-like"/>
    <property type="match status" value="1"/>
</dbReference>
<dbReference type="Pfam" id="PF00512">
    <property type="entry name" value="HisKA"/>
    <property type="match status" value="1"/>
</dbReference>
<reference evidence="10 11" key="1">
    <citation type="submission" date="2019-03" db="EMBL/GenBank/DDBJ databases">
        <title>Dyadobacter AR-3-6 sp. nov., isolated from arctic soil.</title>
        <authorList>
            <person name="Chaudhary D.K."/>
        </authorList>
    </citation>
    <scope>NUCLEOTIDE SEQUENCE [LARGE SCALE GENOMIC DNA]</scope>
    <source>
        <strain evidence="10 11">AR-3-6</strain>
    </source>
</reference>
<dbReference type="Gene3D" id="1.10.287.130">
    <property type="match status" value="1"/>
</dbReference>
<dbReference type="FunFam" id="3.30.565.10:FF:000010">
    <property type="entry name" value="Sensor histidine kinase RcsC"/>
    <property type="match status" value="1"/>
</dbReference>
<feature type="domain" description="Histidine kinase" evidence="8">
    <location>
        <begin position="427"/>
        <end position="648"/>
    </location>
</feature>
<evidence type="ECO:0000256" key="5">
    <source>
        <dbReference type="PROSITE-ProRule" id="PRU00169"/>
    </source>
</evidence>
<dbReference type="AlphaFoldDB" id="A0A4R5DQ72"/>
<dbReference type="InterPro" id="IPR036890">
    <property type="entry name" value="HATPase_C_sf"/>
</dbReference>
<dbReference type="EMBL" id="SMFL01000007">
    <property type="protein sequence ID" value="TDE13145.1"/>
    <property type="molecule type" value="Genomic_DNA"/>
</dbReference>
<name>A0A4R5DQ72_9BACT</name>